<feature type="binding site" evidence="4">
    <location>
        <position position="327"/>
    </location>
    <ligand>
        <name>Mn(2+)</name>
        <dbReference type="ChEBI" id="CHEBI:29035"/>
        <label>1</label>
    </ligand>
</feature>
<keyword evidence="4" id="KW-0963">Cytoplasm</keyword>
<dbReference type="CDD" id="cd16009">
    <property type="entry name" value="PPM"/>
    <property type="match status" value="1"/>
</dbReference>
<dbReference type="EMBL" id="HF951689">
    <property type="protein sequence ID" value="CCW36397.1"/>
    <property type="molecule type" value="Genomic_DNA"/>
</dbReference>
<reference evidence="8" key="1">
    <citation type="submission" date="2013-03" db="EMBL/GenBank/DDBJ databases">
        <title>Genome sequence of Chthonomonas calidirosea, the first sequenced genome from the Armatimonadetes phylum (formally candidate division OP10).</title>
        <authorList>
            <person name="Lee K.C.Y."/>
            <person name="Morgan X.C."/>
            <person name="Dunfield P.F."/>
            <person name="Tamas I."/>
            <person name="Houghton K.M."/>
            <person name="Vyssotski M."/>
            <person name="Ryan J.L.J."/>
            <person name="Lagutin K."/>
            <person name="McDonald I.R."/>
            <person name="Stott M.B."/>
        </authorList>
    </citation>
    <scope>NUCLEOTIDE SEQUENCE [LARGE SCALE GENOMIC DNA]</scope>
    <source>
        <strain evidence="8">DSM 23976 / ICMP 18418 / T49</strain>
    </source>
</reference>
<dbReference type="EC" id="5.4.2.7" evidence="4 5"/>
<dbReference type="RefSeq" id="WP_016483906.1">
    <property type="nucleotide sequence ID" value="NC_021487.1"/>
</dbReference>
<dbReference type="GO" id="GO:0030145">
    <property type="term" value="F:manganese ion binding"/>
    <property type="evidence" value="ECO:0007669"/>
    <property type="project" value="UniProtKB-UniRule"/>
</dbReference>
<evidence type="ECO:0000256" key="3">
    <source>
        <dbReference type="ARBA" id="ARBA00023211"/>
    </source>
</evidence>
<dbReference type="PATRIC" id="fig|1303518.3.peg.2705"/>
<dbReference type="InterPro" id="IPR017850">
    <property type="entry name" value="Alkaline_phosphatase_core_sf"/>
</dbReference>
<dbReference type="InterPro" id="IPR010045">
    <property type="entry name" value="DeoB"/>
</dbReference>
<dbReference type="GO" id="GO:0006018">
    <property type="term" value="P:2-deoxyribose 1-phosphate catabolic process"/>
    <property type="evidence" value="ECO:0007669"/>
    <property type="project" value="UniProtKB-UniRule"/>
</dbReference>
<keyword evidence="3 4" id="KW-0464">Manganese</keyword>
<keyword evidence="4 7" id="KW-0413">Isomerase</keyword>
<dbReference type="KEGG" id="ccz:CCALI_02604"/>
<dbReference type="GO" id="GO:0006015">
    <property type="term" value="P:5-phosphoribose 1-diphosphate biosynthetic process"/>
    <property type="evidence" value="ECO:0007669"/>
    <property type="project" value="UniProtKB-UniPathway"/>
</dbReference>
<dbReference type="GO" id="GO:0008973">
    <property type="term" value="F:phosphopentomutase activity"/>
    <property type="evidence" value="ECO:0007669"/>
    <property type="project" value="UniProtKB-UniRule"/>
</dbReference>
<evidence type="ECO:0000256" key="5">
    <source>
        <dbReference type="NCBIfam" id="TIGR01696"/>
    </source>
</evidence>
<feature type="domain" description="Metalloenzyme" evidence="6">
    <location>
        <begin position="7"/>
        <end position="377"/>
    </location>
</feature>
<dbReference type="SUPFAM" id="SSF143856">
    <property type="entry name" value="DeoB insert domain-like"/>
    <property type="match status" value="1"/>
</dbReference>
<dbReference type="InParanoid" id="S0F028"/>
<evidence type="ECO:0000313" key="8">
    <source>
        <dbReference type="Proteomes" id="UP000014227"/>
    </source>
</evidence>
<dbReference type="STRING" id="454171.CP488_01487"/>
<dbReference type="PANTHER" id="PTHR21110:SF0">
    <property type="entry name" value="PHOSPHOPENTOMUTASE"/>
    <property type="match status" value="1"/>
</dbReference>
<comment type="similarity">
    <text evidence="1 4">Belongs to the phosphopentomutase family.</text>
</comment>
<accession>S0F028</accession>
<dbReference type="NCBIfam" id="TIGR01696">
    <property type="entry name" value="deoB"/>
    <property type="match status" value="1"/>
</dbReference>
<dbReference type="GO" id="GO:0005829">
    <property type="term" value="C:cytosol"/>
    <property type="evidence" value="ECO:0007669"/>
    <property type="project" value="TreeGrafter"/>
</dbReference>
<keyword evidence="2 4" id="KW-0479">Metal-binding</keyword>
<feature type="binding site" evidence="4">
    <location>
        <position position="285"/>
    </location>
    <ligand>
        <name>Mn(2+)</name>
        <dbReference type="ChEBI" id="CHEBI:29035"/>
        <label>2</label>
    </ligand>
</feature>
<evidence type="ECO:0000256" key="4">
    <source>
        <dbReference type="HAMAP-Rule" id="MF_00740"/>
    </source>
</evidence>
<proteinExistence type="inferred from homology"/>
<comment type="cofactor">
    <cofactor evidence="4">
        <name>Mn(2+)</name>
        <dbReference type="ChEBI" id="CHEBI:29035"/>
    </cofactor>
    <text evidence="4">Binds 2 manganese ions.</text>
</comment>
<dbReference type="UniPathway" id="UPA00087">
    <property type="reaction ID" value="UER00173"/>
</dbReference>
<dbReference type="HAMAP" id="MF_00740">
    <property type="entry name" value="Phosphopentomut"/>
    <property type="match status" value="1"/>
</dbReference>
<dbReference type="PIRSF" id="PIRSF001491">
    <property type="entry name" value="Ppentomutase"/>
    <property type="match status" value="1"/>
</dbReference>
<dbReference type="HOGENOM" id="CLU_053861_0_0_0"/>
<evidence type="ECO:0000259" key="6">
    <source>
        <dbReference type="Pfam" id="PF01676"/>
    </source>
</evidence>
<dbReference type="NCBIfam" id="NF003766">
    <property type="entry name" value="PRK05362.1"/>
    <property type="match status" value="1"/>
</dbReference>
<comment type="catalytic activity">
    <reaction evidence="4">
        <text>alpha-D-ribose 1-phosphate = D-ribose 5-phosphate</text>
        <dbReference type="Rhea" id="RHEA:18793"/>
        <dbReference type="ChEBI" id="CHEBI:57720"/>
        <dbReference type="ChEBI" id="CHEBI:78346"/>
        <dbReference type="EC" id="5.4.2.7"/>
    </reaction>
</comment>
<dbReference type="SUPFAM" id="SSF53649">
    <property type="entry name" value="Alkaline phosphatase-like"/>
    <property type="match status" value="1"/>
</dbReference>
<organism evidence="7 8">
    <name type="scientific">Chthonomonas calidirosea (strain DSM 23976 / ICMP 18418 / T49)</name>
    <dbReference type="NCBI Taxonomy" id="1303518"/>
    <lineage>
        <taxon>Bacteria</taxon>
        <taxon>Bacillati</taxon>
        <taxon>Armatimonadota</taxon>
        <taxon>Chthonomonadia</taxon>
        <taxon>Chthonomonadales</taxon>
        <taxon>Chthonomonadaceae</taxon>
        <taxon>Chthonomonas</taxon>
    </lineage>
</organism>
<sequence length="393" mass="42365">MGQKRNRILIAVLDGVGAGELPDAAAYGDEGSNTLAHTAEAVGGLKLPTMGQLGLGNVTSIKGVPPDPNALGGWGKMREASAGKDTMTGHWEMAGLIQTRPFPTYPHGFPKEVIQAFEKAIGTKTLGNVPASGTVIIQQLGEEHLRTGYPIVYTSADSVFQVAMHEAIYPIERQYAICQTARDLLKGENAVGRVICRPFAGEPGHFYRTERRKDFPLTPPPTVLDALQAAGHKVHAIGKIYEIFNGRGIDTWDHTTNNADHTAALLQAAKENRSSLIFANLEDFDMLYGHRNDPRGMAKALEAWDAALPAILEALKPGDLLLITADHGNDPTTPSTDHSREYPFLLAYGPDLRKGVALGVRQTYADIAATIREAFQLPSGEHGTSFLSELLAS</sequence>
<dbReference type="eggNOG" id="COG1015">
    <property type="taxonomic scope" value="Bacteria"/>
</dbReference>
<feature type="binding site" evidence="4">
    <location>
        <position position="326"/>
    </location>
    <ligand>
        <name>Mn(2+)</name>
        <dbReference type="ChEBI" id="CHEBI:29035"/>
        <label>1</label>
    </ligand>
</feature>
<dbReference type="AlphaFoldDB" id="S0F028"/>
<comment type="catalytic activity">
    <reaction evidence="4">
        <text>2-deoxy-alpha-D-ribose 1-phosphate = 2-deoxy-D-ribose 5-phosphate</text>
        <dbReference type="Rhea" id="RHEA:27658"/>
        <dbReference type="ChEBI" id="CHEBI:57259"/>
        <dbReference type="ChEBI" id="CHEBI:62877"/>
        <dbReference type="EC" id="5.4.2.7"/>
    </reaction>
</comment>
<evidence type="ECO:0000256" key="1">
    <source>
        <dbReference type="ARBA" id="ARBA00010373"/>
    </source>
</evidence>
<feature type="binding site" evidence="4">
    <location>
        <position position="338"/>
    </location>
    <ligand>
        <name>Mn(2+)</name>
        <dbReference type="ChEBI" id="CHEBI:29035"/>
        <label>2</label>
    </ligand>
</feature>
<comment type="subcellular location">
    <subcellularLocation>
        <location evidence="4">Cytoplasm</location>
    </subcellularLocation>
</comment>
<feature type="binding site" evidence="4">
    <location>
        <position position="290"/>
    </location>
    <ligand>
        <name>Mn(2+)</name>
        <dbReference type="ChEBI" id="CHEBI:29035"/>
        <label>2</label>
    </ligand>
</feature>
<dbReference type="Gene3D" id="3.40.720.10">
    <property type="entry name" value="Alkaline Phosphatase, subunit A"/>
    <property type="match status" value="1"/>
</dbReference>
<dbReference type="GO" id="GO:0043094">
    <property type="term" value="P:metabolic compound salvage"/>
    <property type="evidence" value="ECO:0007669"/>
    <property type="project" value="UniProtKB-UniRule"/>
</dbReference>
<dbReference type="GO" id="GO:0000287">
    <property type="term" value="F:magnesium ion binding"/>
    <property type="evidence" value="ECO:0007669"/>
    <property type="project" value="UniProtKB-UniRule"/>
</dbReference>
<dbReference type="Pfam" id="PF01676">
    <property type="entry name" value="Metalloenzyme"/>
    <property type="match status" value="1"/>
</dbReference>
<gene>
    <name evidence="4" type="primary">deoB</name>
    <name evidence="7" type="ORF">CCALI_02604</name>
</gene>
<dbReference type="PANTHER" id="PTHR21110">
    <property type="entry name" value="PHOSPHOPENTOMUTASE"/>
    <property type="match status" value="1"/>
</dbReference>
<dbReference type="Gene3D" id="3.30.70.1250">
    <property type="entry name" value="Phosphopentomutase"/>
    <property type="match status" value="1"/>
</dbReference>
<keyword evidence="8" id="KW-1185">Reference proteome</keyword>
<protein>
    <recommendedName>
        <fullName evidence="4 5">Phosphopentomutase</fullName>
        <ecNumber evidence="4 5">5.4.2.7</ecNumber>
    </recommendedName>
    <alternativeName>
        <fullName evidence="4">Phosphodeoxyribomutase</fullName>
    </alternativeName>
</protein>
<dbReference type="FunCoup" id="S0F028">
    <property type="interactions" value="49"/>
</dbReference>
<evidence type="ECO:0000256" key="2">
    <source>
        <dbReference type="ARBA" id="ARBA00022723"/>
    </source>
</evidence>
<dbReference type="OrthoDB" id="9769930at2"/>
<dbReference type="InterPro" id="IPR024052">
    <property type="entry name" value="Phosphopentomutase_DeoB_cap_sf"/>
</dbReference>
<dbReference type="InterPro" id="IPR006124">
    <property type="entry name" value="Metalloenzyme"/>
</dbReference>
<feature type="binding site" evidence="4">
    <location>
        <position position="14"/>
    </location>
    <ligand>
        <name>Mn(2+)</name>
        <dbReference type="ChEBI" id="CHEBI:29035"/>
        <label>1</label>
    </ligand>
</feature>
<dbReference type="Proteomes" id="UP000014227">
    <property type="component" value="Chromosome I"/>
</dbReference>
<comment type="pathway">
    <text evidence="4">Carbohydrate degradation; 2-deoxy-D-ribose 1-phosphate degradation; D-glyceraldehyde 3-phosphate and acetaldehyde from 2-deoxy-alpha-D-ribose 1-phosphate: step 1/2.</text>
</comment>
<evidence type="ECO:0000313" key="7">
    <source>
        <dbReference type="EMBL" id="CCW36397.1"/>
    </source>
</evidence>
<comment type="function">
    <text evidence="4">Isomerase that catalyzes the conversion of deoxy-ribose 1-phosphate (dRib-1-P) and ribose 1-phosphate (Rib-1-P) to deoxy-ribose 5-phosphate (dRib-5-P) and ribose 5-phosphate (Rib-5-P), respectively.</text>
</comment>
<name>S0F028_CHTCT</name>
<dbReference type="GO" id="GO:0009117">
    <property type="term" value="P:nucleotide metabolic process"/>
    <property type="evidence" value="ECO:0007669"/>
    <property type="project" value="UniProtKB-UniRule"/>
</dbReference>